<dbReference type="AlphaFoldDB" id="A0A927B920"/>
<comment type="caution">
    <text evidence="1">The sequence shown here is derived from an EMBL/GenBank/DDBJ whole genome shotgun (WGS) entry which is preliminary data.</text>
</comment>
<proteinExistence type="predicted"/>
<gene>
    <name evidence="1" type="ORF">IC230_31445</name>
</gene>
<evidence type="ECO:0000313" key="1">
    <source>
        <dbReference type="EMBL" id="MBD2757427.1"/>
    </source>
</evidence>
<evidence type="ECO:0000313" key="2">
    <source>
        <dbReference type="Proteomes" id="UP000653797"/>
    </source>
</evidence>
<name>A0A927B920_9BACT</name>
<sequence length="124" mass="14324">MEFTTQFQPVMEDDLRKLVHDLRGYHGIICFALDVLERKPTKGNQEVFQEMLARNLARSQSMLTDSASYTWPKDSFGSASELRIELTRLLHYLQTKKRIMIPHQIQDQIDSLITTLLSIGSRGL</sequence>
<organism evidence="1 2">
    <name type="scientific">Spirosoma validum</name>
    <dbReference type="NCBI Taxonomy" id="2771355"/>
    <lineage>
        <taxon>Bacteria</taxon>
        <taxon>Pseudomonadati</taxon>
        <taxon>Bacteroidota</taxon>
        <taxon>Cytophagia</taxon>
        <taxon>Cytophagales</taxon>
        <taxon>Cytophagaceae</taxon>
        <taxon>Spirosoma</taxon>
    </lineage>
</organism>
<dbReference type="EMBL" id="JACXAA010000022">
    <property type="protein sequence ID" value="MBD2757427.1"/>
    <property type="molecule type" value="Genomic_DNA"/>
</dbReference>
<reference evidence="1" key="1">
    <citation type="submission" date="2020-09" db="EMBL/GenBank/DDBJ databases">
        <authorList>
            <person name="Kim M.K."/>
        </authorList>
    </citation>
    <scope>NUCLEOTIDE SEQUENCE</scope>
    <source>
        <strain evidence="1">BT704</strain>
    </source>
</reference>
<dbReference type="RefSeq" id="WP_191043051.1">
    <property type="nucleotide sequence ID" value="NZ_JACXAA010000022.1"/>
</dbReference>
<accession>A0A927B920</accession>
<dbReference type="Proteomes" id="UP000653797">
    <property type="component" value="Unassembled WGS sequence"/>
</dbReference>
<keyword evidence="2" id="KW-1185">Reference proteome</keyword>
<protein>
    <submittedName>
        <fullName evidence="1">Uncharacterized protein</fullName>
    </submittedName>
</protein>